<evidence type="ECO:0000313" key="9">
    <source>
        <dbReference type="EMBL" id="KKB40489.1"/>
    </source>
</evidence>
<evidence type="ECO:0000256" key="1">
    <source>
        <dbReference type="ARBA" id="ARBA00007905"/>
    </source>
</evidence>
<dbReference type="PROSITE" id="PS00798">
    <property type="entry name" value="ALDOKETO_REDUCTASE_1"/>
    <property type="match status" value="1"/>
</dbReference>
<dbReference type="RefSeq" id="WP_039233560.1">
    <property type="nucleotide sequence ID" value="NZ_JWIQ02000021.1"/>
</dbReference>
<feature type="binding site" evidence="5">
    <location>
        <position position="114"/>
    </location>
    <ligand>
        <name>substrate</name>
    </ligand>
</feature>
<comment type="caution">
    <text evidence="9">The sequence shown here is derived from an EMBL/GenBank/DDBJ whole genome shotgun (WGS) entry which is preliminary data.</text>
</comment>
<accession>A0A0F5HQX9</accession>
<comment type="similarity">
    <text evidence="1">Belongs to the aldo/keto reductase family.</text>
</comment>
<dbReference type="GO" id="GO:0016616">
    <property type="term" value="F:oxidoreductase activity, acting on the CH-OH group of donors, NAD or NADP as acceptor"/>
    <property type="evidence" value="ECO:0007669"/>
    <property type="project" value="UniProtKB-ARBA"/>
</dbReference>
<feature type="domain" description="NADP-dependent oxidoreductase" evidence="8">
    <location>
        <begin position="29"/>
        <end position="265"/>
    </location>
</feature>
<keyword evidence="3" id="KW-0560">Oxidoreductase</keyword>
<gene>
    <name evidence="9" type="ORF">QY95_01484</name>
</gene>
<dbReference type="Pfam" id="PF00248">
    <property type="entry name" value="Aldo_ket_red"/>
    <property type="match status" value="1"/>
</dbReference>
<dbReference type="Gene3D" id="3.20.20.100">
    <property type="entry name" value="NADP-dependent oxidoreductase domain"/>
    <property type="match status" value="1"/>
</dbReference>
<dbReference type="PRINTS" id="PR00069">
    <property type="entry name" value="ALDKETRDTASE"/>
</dbReference>
<accession>A0A0F5I481</accession>
<dbReference type="SUPFAM" id="SSF51430">
    <property type="entry name" value="NAD(P)-linked oxidoreductase"/>
    <property type="match status" value="1"/>
</dbReference>
<evidence type="ECO:0000256" key="2">
    <source>
        <dbReference type="ARBA" id="ARBA00022857"/>
    </source>
</evidence>
<feature type="site" description="Lowers pKa of active site Tyr" evidence="6">
    <location>
        <position position="81"/>
    </location>
</feature>
<evidence type="ECO:0000256" key="7">
    <source>
        <dbReference type="SAM" id="MobiDB-lite"/>
    </source>
</evidence>
<name>A0A0F5HQX9_BACTR</name>
<feature type="region of interest" description="Disordered" evidence="7">
    <location>
        <begin position="263"/>
        <end position="282"/>
    </location>
</feature>
<keyword evidence="10" id="KW-1185">Reference proteome</keyword>
<dbReference type="PROSITE" id="PS00062">
    <property type="entry name" value="ALDOKETO_REDUCTASE_2"/>
    <property type="match status" value="1"/>
</dbReference>
<dbReference type="InterPro" id="IPR020471">
    <property type="entry name" value="AKR"/>
</dbReference>
<dbReference type="PIRSF" id="PIRSF000097">
    <property type="entry name" value="AKR"/>
    <property type="match status" value="1"/>
</dbReference>
<evidence type="ECO:0000256" key="4">
    <source>
        <dbReference type="PIRSR" id="PIRSR000097-1"/>
    </source>
</evidence>
<reference evidence="9" key="1">
    <citation type="submission" date="2015-02" db="EMBL/GenBank/DDBJ databases">
        <title>Genome Assembly of Bacillaceae bacterium MTCC 8252.</title>
        <authorList>
            <person name="Verma A."/>
            <person name="Khatri I."/>
            <person name="Mual P."/>
            <person name="Subramanian S."/>
            <person name="Krishnamurthi S."/>
        </authorList>
    </citation>
    <scope>NUCLEOTIDE SEQUENCE [LARGE SCALE GENOMIC DNA]</scope>
    <source>
        <strain evidence="9">MTCC 8252</strain>
    </source>
</reference>
<dbReference type="PANTHER" id="PTHR43827:SF3">
    <property type="entry name" value="NADP-DEPENDENT OXIDOREDUCTASE DOMAIN-CONTAINING PROTEIN"/>
    <property type="match status" value="1"/>
</dbReference>
<dbReference type="OrthoDB" id="9804790at2"/>
<keyword evidence="2" id="KW-0521">NADP</keyword>
<dbReference type="PROSITE" id="PS00063">
    <property type="entry name" value="ALDOKETO_REDUCTASE_3"/>
    <property type="match status" value="1"/>
</dbReference>
<dbReference type="AlphaFoldDB" id="A0A0F5HQX9"/>
<dbReference type="FunFam" id="3.20.20.100:FF:000015">
    <property type="entry name" value="Oxidoreductase, aldo/keto reductase family"/>
    <property type="match status" value="1"/>
</dbReference>
<evidence type="ECO:0000256" key="5">
    <source>
        <dbReference type="PIRSR" id="PIRSR000097-2"/>
    </source>
</evidence>
<proteinExistence type="inferred from homology"/>
<protein>
    <submittedName>
        <fullName evidence="9">Oxidoreductase of aldo/keto reductase family, subgroup 1</fullName>
    </submittedName>
</protein>
<evidence type="ECO:0000313" key="10">
    <source>
        <dbReference type="Proteomes" id="UP000031563"/>
    </source>
</evidence>
<dbReference type="InterPro" id="IPR023210">
    <property type="entry name" value="NADP_OxRdtase_dom"/>
</dbReference>
<evidence type="ECO:0000259" key="8">
    <source>
        <dbReference type="Pfam" id="PF00248"/>
    </source>
</evidence>
<dbReference type="PANTHER" id="PTHR43827">
    <property type="entry name" value="2,5-DIKETO-D-GLUCONIC ACID REDUCTASE"/>
    <property type="match status" value="1"/>
</dbReference>
<dbReference type="EMBL" id="JWIR02000029">
    <property type="protein sequence ID" value="KKB40489.1"/>
    <property type="molecule type" value="Genomic_DNA"/>
</dbReference>
<organism evidence="9 10">
    <name type="scientific">Bacillus thermotolerans</name>
    <name type="common">Quasibacillus thermotolerans</name>
    <dbReference type="NCBI Taxonomy" id="1221996"/>
    <lineage>
        <taxon>Bacteria</taxon>
        <taxon>Bacillati</taxon>
        <taxon>Bacillota</taxon>
        <taxon>Bacilli</taxon>
        <taxon>Bacillales</taxon>
        <taxon>Bacillaceae</taxon>
        <taxon>Bacillus</taxon>
    </lineage>
</organism>
<evidence type="ECO:0000256" key="6">
    <source>
        <dbReference type="PIRSR" id="PIRSR000097-3"/>
    </source>
</evidence>
<feature type="compositionally biased region" description="Basic and acidic residues" evidence="7">
    <location>
        <begin position="265"/>
        <end position="282"/>
    </location>
</feature>
<evidence type="ECO:0000256" key="3">
    <source>
        <dbReference type="ARBA" id="ARBA00023002"/>
    </source>
</evidence>
<dbReference type="InterPro" id="IPR036812">
    <property type="entry name" value="NAD(P)_OxRdtase_dom_sf"/>
</dbReference>
<dbReference type="Proteomes" id="UP000031563">
    <property type="component" value="Unassembled WGS sequence"/>
</dbReference>
<dbReference type="InterPro" id="IPR018170">
    <property type="entry name" value="Aldo/ket_reductase_CS"/>
</dbReference>
<dbReference type="STRING" id="1221996.QY95_01484"/>
<feature type="active site" description="Proton donor" evidence="4">
    <location>
        <position position="56"/>
    </location>
</feature>
<sequence length="282" mass="32565">MKVAKSLQDTITLHNGQSMPQLGLGVYKMTDEIEANFAIQSALKIGYRLIDTASLYENEQVVGAAVKESDVSREEIFITSKVWNSDQGYDHTLRAFEESLKKLQTDYMDLYLIHWPGKDSQYKDTWRALERLYNEGTVKAIGVCNFQVHHLKELMASSNEKPVINQVENHPMLTQEELRTYCRENDIVIEAWAPIARNQLANEPVLTHLARKHGKSVSQVILRWHLQNGTVIIPKSVNRDRIRENSEIFDFELSQEEMNRISGLNKDERLGPNPDEFFKDFK</sequence>